<dbReference type="Pfam" id="PF20256">
    <property type="entry name" value="MoCoBD_2"/>
    <property type="match status" value="1"/>
</dbReference>
<dbReference type="OrthoDB" id="9767994at2"/>
<name>A0A845AXS0_9SPHN</name>
<comment type="caution">
    <text evidence="3">The sequence shown here is derived from an EMBL/GenBank/DDBJ whole genome shotgun (WGS) entry which is preliminary data.</text>
</comment>
<dbReference type="InterPro" id="IPR046867">
    <property type="entry name" value="AldOxase/xan_DH_MoCoBD2"/>
</dbReference>
<dbReference type="AlphaFoldDB" id="A0A845AXS0"/>
<gene>
    <name evidence="2" type="ORF">GRI94_05645</name>
    <name evidence="3" type="ORF">GRI94_19735</name>
</gene>
<dbReference type="PIRSF" id="PIRSF036389">
    <property type="entry name" value="IOR_B"/>
    <property type="match status" value="1"/>
</dbReference>
<sequence>MPVSRRGVLAGAAVGGGLLVAWALMPRTFSTPLEPAEGETAFGAWLKIGIDGVVTVAVPQLEMGQGVTTILPQLVAVELGADWRQIAVEPAPVSGAYANVPLAAKWAPLWMPDATPGFVETGPEDLVARRFAEHTRFTATADGMSLDAYEQSSREAAAAARTMLAQAAAERWDVSWEECEAQAGFITHGDKRLRFAELAQEAAELDPPDPAPLRTKGAFETPVSGENDASTSFPRLDLPSKVDGTHIFAGDIRLPGMVFAGIRHGPFGKSELAKFEASKVQAIPGFVGLVEGKRWIAALAETWWAAERALDTVGARFRTVDPVDSTAIEQRLDEAIREEPGTRIAERGAGTTGLGEPDIALRYDIAPAIHAPLETATATAWLRDGTLELWMASQAPERAREAAARAIDLPVEKVVLYPMPAGGSFDRRLEHDHAIEVALIAREAERPVQLVWSRWQEALLAPPRAPAAAIVTAKLGPTGAVDILRTRIASAPAGLEFGERLFENTTSWGAIAASSGTPDPLMGEGAMPPYGVPNVGIDHVPVKTGLPAGRMRGNAHGYTAFVTESFIDEVAKRANREPLSYRIEMLGQDIRLVECLQRAARLAEWGGGGDGSGQGLACHRMGTADTGGRIACIATARRDEGGVRVGKLSAAVDIGRIVNLDIARQQIEGGLIFGLSLALGASTTYDRGIPARGRLGALNLPVLADCPDIEIEFVASDKAAFDPGELGVAVVAPAIANALFSATGLRLRRLPLLSGGL</sequence>
<dbReference type="GO" id="GO:0016491">
    <property type="term" value="F:oxidoreductase activity"/>
    <property type="evidence" value="ECO:0007669"/>
    <property type="project" value="InterPro"/>
</dbReference>
<dbReference type="InterPro" id="IPR012368">
    <property type="entry name" value="OxRdtase_Mopterin-bd_su_IorB"/>
</dbReference>
<dbReference type="RefSeq" id="WP_160778765.1">
    <property type="nucleotide sequence ID" value="NZ_BAAAZF010000001.1"/>
</dbReference>
<dbReference type="InterPro" id="IPR006311">
    <property type="entry name" value="TAT_signal"/>
</dbReference>
<reference evidence="3 4" key="1">
    <citation type="submission" date="2019-12" db="EMBL/GenBank/DDBJ databases">
        <title>Genomic-based taxomic classification of the family Erythrobacteraceae.</title>
        <authorList>
            <person name="Xu L."/>
        </authorList>
    </citation>
    <scope>NUCLEOTIDE SEQUENCE [LARGE SCALE GENOMIC DNA]</scope>
    <source>
        <strain evidence="3 4">JCM 16677</strain>
    </source>
</reference>
<dbReference type="PANTHER" id="PTHR47495:SF2">
    <property type="entry name" value="ALDEHYDE DEHYDROGENASE"/>
    <property type="match status" value="1"/>
</dbReference>
<evidence type="ECO:0000313" key="3">
    <source>
        <dbReference type="EMBL" id="MXP34067.1"/>
    </source>
</evidence>
<dbReference type="InterPro" id="IPR052516">
    <property type="entry name" value="N-heterocyclic_Hydroxylase"/>
</dbReference>
<dbReference type="Pfam" id="PF02738">
    <property type="entry name" value="MoCoBD_1"/>
    <property type="match status" value="1"/>
</dbReference>
<dbReference type="PANTHER" id="PTHR47495">
    <property type="entry name" value="ALDEHYDE DEHYDROGENASE"/>
    <property type="match status" value="1"/>
</dbReference>
<dbReference type="InterPro" id="IPR008274">
    <property type="entry name" value="AldOxase/xan_DH_MoCoBD1"/>
</dbReference>
<dbReference type="PROSITE" id="PS51318">
    <property type="entry name" value="TAT"/>
    <property type="match status" value="1"/>
</dbReference>
<protein>
    <submittedName>
        <fullName evidence="3">Molybdopterin-dependent oxidoreductase</fullName>
    </submittedName>
</protein>
<evidence type="ECO:0000313" key="2">
    <source>
        <dbReference type="EMBL" id="MXP31307.1"/>
    </source>
</evidence>
<organism evidence="3 4">
    <name type="scientific">Parerythrobacter jejuensis</name>
    <dbReference type="NCBI Taxonomy" id="795812"/>
    <lineage>
        <taxon>Bacteria</taxon>
        <taxon>Pseudomonadati</taxon>
        <taxon>Pseudomonadota</taxon>
        <taxon>Alphaproteobacteria</taxon>
        <taxon>Sphingomonadales</taxon>
        <taxon>Erythrobacteraceae</taxon>
        <taxon>Parerythrobacter</taxon>
    </lineage>
</organism>
<dbReference type="Gene3D" id="3.30.365.10">
    <property type="entry name" value="Aldehyde oxidase/xanthine dehydrogenase, molybdopterin binding domain"/>
    <property type="match status" value="4"/>
</dbReference>
<dbReference type="SUPFAM" id="SSF56003">
    <property type="entry name" value="Molybdenum cofactor-binding domain"/>
    <property type="match status" value="2"/>
</dbReference>
<dbReference type="SMART" id="SM01008">
    <property type="entry name" value="Ald_Xan_dh_C"/>
    <property type="match status" value="1"/>
</dbReference>
<dbReference type="InterPro" id="IPR036856">
    <property type="entry name" value="Ald_Oxase/Xan_DH_a/b_sf"/>
</dbReference>
<accession>A0A845AXS0</accession>
<dbReference type="Proteomes" id="UP000446786">
    <property type="component" value="Unassembled WGS sequence"/>
</dbReference>
<dbReference type="SUPFAM" id="SSF54665">
    <property type="entry name" value="CO dehydrogenase molybdoprotein N-domain-like"/>
    <property type="match status" value="1"/>
</dbReference>
<dbReference type="InterPro" id="IPR037165">
    <property type="entry name" value="AldOxase/xan_DH_Mopterin-bd_sf"/>
</dbReference>
<keyword evidence="4" id="KW-1185">Reference proteome</keyword>
<proteinExistence type="predicted"/>
<evidence type="ECO:0000259" key="1">
    <source>
        <dbReference type="SMART" id="SM01008"/>
    </source>
</evidence>
<dbReference type="InterPro" id="IPR000674">
    <property type="entry name" value="Ald_Oxase/Xan_DH_a/b"/>
</dbReference>
<dbReference type="EMBL" id="WTYE01000001">
    <property type="protein sequence ID" value="MXP34067.1"/>
    <property type="molecule type" value="Genomic_DNA"/>
</dbReference>
<dbReference type="Gene3D" id="3.90.1170.50">
    <property type="entry name" value="Aldehyde oxidase/xanthine dehydrogenase, a/b hammerhead"/>
    <property type="match status" value="1"/>
</dbReference>
<dbReference type="EMBL" id="WTYE01000001">
    <property type="protein sequence ID" value="MXP31307.1"/>
    <property type="molecule type" value="Genomic_DNA"/>
</dbReference>
<evidence type="ECO:0000313" key="4">
    <source>
        <dbReference type="Proteomes" id="UP000446786"/>
    </source>
</evidence>
<feature type="domain" description="Aldehyde oxidase/xanthine dehydrogenase a/b hammerhead" evidence="1">
    <location>
        <begin position="243"/>
        <end position="321"/>
    </location>
</feature>